<dbReference type="Proteomes" id="UP001589896">
    <property type="component" value="Unassembled WGS sequence"/>
</dbReference>
<comment type="caution">
    <text evidence="2">The sequence shown here is derived from an EMBL/GenBank/DDBJ whole genome shotgun (WGS) entry which is preliminary data.</text>
</comment>
<dbReference type="EMBL" id="JBHLTG010000005">
    <property type="protein sequence ID" value="MFC0680478.1"/>
    <property type="molecule type" value="Genomic_DNA"/>
</dbReference>
<protein>
    <submittedName>
        <fullName evidence="2">DUF4097 family beta strand repeat-containing protein</fullName>
    </submittedName>
</protein>
<gene>
    <name evidence="2" type="ORF">ACFFGH_21815</name>
</gene>
<organism evidence="2 3">
    <name type="scientific">Lysobacter korlensis</name>
    <dbReference type="NCBI Taxonomy" id="553636"/>
    <lineage>
        <taxon>Bacteria</taxon>
        <taxon>Pseudomonadati</taxon>
        <taxon>Pseudomonadota</taxon>
        <taxon>Gammaproteobacteria</taxon>
        <taxon>Lysobacterales</taxon>
        <taxon>Lysobacteraceae</taxon>
        <taxon>Lysobacter</taxon>
    </lineage>
</organism>
<dbReference type="Pfam" id="PF13349">
    <property type="entry name" value="DUF4097"/>
    <property type="match status" value="1"/>
</dbReference>
<proteinExistence type="predicted"/>
<name>A0ABV6RU19_9GAMM</name>
<dbReference type="RefSeq" id="WP_386672247.1">
    <property type="nucleotide sequence ID" value="NZ_JBHLTG010000005.1"/>
</dbReference>
<sequence>MAQEKWLVSGPKVIDLEVVRRLKVGLVGGQVDIVAHDEPSARVEVHSVTGRELKITLDGDVLVVDHPQLSWDNWLESVRAFKGTAKADLSIMVPRQVALRLGVVSAEALVSGLTDDAVISTVGGSVVVDSVIGDLQLNAVNAELSVRNHTGNANVNTVSGDVTVSGAVHRFSSDGVSGDVFLDLSGTPDDVRVNTVSGAVTMRLDDGVPARYRIHTVTGRLQLDDSSLRGVRGGYTATYGQLDTSWVDFVANTVSGNVSVLHTVRA</sequence>
<evidence type="ECO:0000313" key="2">
    <source>
        <dbReference type="EMBL" id="MFC0680478.1"/>
    </source>
</evidence>
<reference evidence="2 3" key="1">
    <citation type="submission" date="2024-09" db="EMBL/GenBank/DDBJ databases">
        <authorList>
            <person name="Sun Q."/>
            <person name="Mori K."/>
        </authorList>
    </citation>
    <scope>NUCLEOTIDE SEQUENCE [LARGE SCALE GENOMIC DNA]</scope>
    <source>
        <strain evidence="2 3">KCTC 23076</strain>
    </source>
</reference>
<dbReference type="InterPro" id="IPR025164">
    <property type="entry name" value="Toastrack_DUF4097"/>
</dbReference>
<feature type="domain" description="DUF4097" evidence="1">
    <location>
        <begin position="57"/>
        <end position="260"/>
    </location>
</feature>
<evidence type="ECO:0000313" key="3">
    <source>
        <dbReference type="Proteomes" id="UP001589896"/>
    </source>
</evidence>
<evidence type="ECO:0000259" key="1">
    <source>
        <dbReference type="Pfam" id="PF13349"/>
    </source>
</evidence>
<accession>A0ABV6RU19</accession>
<keyword evidence="3" id="KW-1185">Reference proteome</keyword>